<evidence type="ECO:0000313" key="11">
    <source>
        <dbReference type="EMBL" id="GAA0143005.1"/>
    </source>
</evidence>
<feature type="region of interest" description="Disordered" evidence="8">
    <location>
        <begin position="550"/>
        <end position="583"/>
    </location>
</feature>
<dbReference type="InterPro" id="IPR036855">
    <property type="entry name" value="Znf_CCCH_sf"/>
</dbReference>
<dbReference type="SUPFAM" id="SSF54928">
    <property type="entry name" value="RNA-binding domain, RBD"/>
    <property type="match status" value="1"/>
</dbReference>
<dbReference type="SUPFAM" id="SSF90229">
    <property type="entry name" value="CCCH zinc finger"/>
    <property type="match status" value="1"/>
</dbReference>
<dbReference type="PANTHER" id="PTHR24009:SF11">
    <property type="entry name" value="ZINC FINGER CCCH DOMAIN-CONTAINING PROTEIN 53-LIKE"/>
    <property type="match status" value="1"/>
</dbReference>
<keyword evidence="4 6" id="KW-0694">RNA-binding</keyword>
<dbReference type="Proteomes" id="UP001454036">
    <property type="component" value="Unassembled WGS sequence"/>
</dbReference>
<evidence type="ECO:0000256" key="6">
    <source>
        <dbReference type="PROSITE-ProRule" id="PRU00176"/>
    </source>
</evidence>
<reference evidence="11 12" key="1">
    <citation type="submission" date="2024-01" db="EMBL/GenBank/DDBJ databases">
        <title>The complete chloroplast genome sequence of Lithospermum erythrorhizon: insights into the phylogenetic relationship among Boraginaceae species and the maternal lineages of purple gromwells.</title>
        <authorList>
            <person name="Okada T."/>
            <person name="Watanabe K."/>
        </authorList>
    </citation>
    <scope>NUCLEOTIDE SEQUENCE [LARGE SCALE GENOMIC DNA]</scope>
</reference>
<evidence type="ECO:0000256" key="1">
    <source>
        <dbReference type="ARBA" id="ARBA00022723"/>
    </source>
</evidence>
<dbReference type="InterPro" id="IPR012677">
    <property type="entry name" value="Nucleotide-bd_a/b_plait_sf"/>
</dbReference>
<evidence type="ECO:0000256" key="7">
    <source>
        <dbReference type="PROSITE-ProRule" id="PRU00723"/>
    </source>
</evidence>
<dbReference type="PANTHER" id="PTHR24009">
    <property type="entry name" value="RNA-BINDING (RRM/RBD/RNP MOTIFS)"/>
    <property type="match status" value="1"/>
</dbReference>
<dbReference type="SMART" id="SM00356">
    <property type="entry name" value="ZnF_C3H1"/>
    <property type="match status" value="1"/>
</dbReference>
<feature type="domain" description="C3H1-type" evidence="10">
    <location>
        <begin position="240"/>
        <end position="262"/>
    </location>
</feature>
<keyword evidence="5" id="KW-0238">DNA-binding</keyword>
<dbReference type="PROSITE" id="PS50103">
    <property type="entry name" value="ZF_C3H1"/>
    <property type="match status" value="1"/>
</dbReference>
<evidence type="ECO:0000259" key="9">
    <source>
        <dbReference type="PROSITE" id="PS50102"/>
    </source>
</evidence>
<dbReference type="CDD" id="cd12458">
    <property type="entry name" value="RRM_AtC3H46_like"/>
    <property type="match status" value="1"/>
</dbReference>
<evidence type="ECO:0000259" key="10">
    <source>
        <dbReference type="PROSITE" id="PS50103"/>
    </source>
</evidence>
<feature type="region of interest" description="Disordered" evidence="8">
    <location>
        <begin position="81"/>
        <end position="103"/>
    </location>
</feature>
<dbReference type="AlphaFoldDB" id="A0AAV3NUE3"/>
<dbReference type="GO" id="GO:0003723">
    <property type="term" value="F:RNA binding"/>
    <property type="evidence" value="ECO:0007669"/>
    <property type="project" value="UniProtKB-UniRule"/>
</dbReference>
<evidence type="ECO:0000256" key="8">
    <source>
        <dbReference type="SAM" id="MobiDB-lite"/>
    </source>
</evidence>
<evidence type="ECO:0000256" key="5">
    <source>
        <dbReference type="ARBA" id="ARBA00023125"/>
    </source>
</evidence>
<dbReference type="SMART" id="SM00360">
    <property type="entry name" value="RRM"/>
    <property type="match status" value="1"/>
</dbReference>
<dbReference type="InterPro" id="IPR000504">
    <property type="entry name" value="RRM_dom"/>
</dbReference>
<dbReference type="Pfam" id="PF00076">
    <property type="entry name" value="RRM_1"/>
    <property type="match status" value="1"/>
</dbReference>
<gene>
    <name evidence="11" type="ORF">LIER_03782</name>
</gene>
<dbReference type="Gene3D" id="3.30.70.330">
    <property type="match status" value="1"/>
</dbReference>
<protein>
    <submittedName>
        <fullName evidence="11">RNA metabolism protein</fullName>
    </submittedName>
</protein>
<dbReference type="GO" id="GO:0003677">
    <property type="term" value="F:DNA binding"/>
    <property type="evidence" value="ECO:0007669"/>
    <property type="project" value="UniProtKB-KW"/>
</dbReference>
<feature type="domain" description="RRM" evidence="9">
    <location>
        <begin position="349"/>
        <end position="425"/>
    </location>
</feature>
<proteinExistence type="predicted"/>
<evidence type="ECO:0000256" key="4">
    <source>
        <dbReference type="ARBA" id="ARBA00022884"/>
    </source>
</evidence>
<accession>A0AAV3NUE3</accession>
<dbReference type="PROSITE" id="PS50102">
    <property type="entry name" value="RRM"/>
    <property type="match status" value="1"/>
</dbReference>
<dbReference type="Pfam" id="PF00642">
    <property type="entry name" value="zf-CCCH"/>
    <property type="match status" value="1"/>
</dbReference>
<keyword evidence="2 7" id="KW-0863">Zinc-finger</keyword>
<evidence type="ECO:0000313" key="12">
    <source>
        <dbReference type="Proteomes" id="UP001454036"/>
    </source>
</evidence>
<dbReference type="EMBL" id="BAABME010000465">
    <property type="protein sequence ID" value="GAA0143005.1"/>
    <property type="molecule type" value="Genomic_DNA"/>
</dbReference>
<dbReference type="InterPro" id="IPR000571">
    <property type="entry name" value="Znf_CCCH"/>
</dbReference>
<dbReference type="GO" id="GO:0008270">
    <property type="term" value="F:zinc ion binding"/>
    <property type="evidence" value="ECO:0007669"/>
    <property type="project" value="UniProtKB-KW"/>
</dbReference>
<evidence type="ECO:0000256" key="3">
    <source>
        <dbReference type="ARBA" id="ARBA00022833"/>
    </source>
</evidence>
<sequence length="679" mass="74924">MDAYDASKMILTRIQSLDPENASKIMGYILIQDLGDKELIRLAHGPETHLVSLINKAKSFLGFSPNLSPRIMVPNGENNNGFHNTHHHGHLNSSPSMCSSPSSPWSNGSNGFPAFSRKTPISASYAAVVNAGGGSTQSHANIACGSSQTSSLSLSMNMNNSSVNLGNNEEFHGNFHIQDQLSPIMSPSGLSDSVIWNYDDHSAPHPNPFHRRSCSVNDAYLFEDGEGGGQNSNFLGGWRPCMYYARGFCKNGSSCKFSHTFDAATAADLSLVGSPNNLDGFDWLRLKAIQQQRFAAASELMASSPRNSFPYKRSSVAALMGEEFQKFGPCGPDMNNFPGMGLDCNSSSRQIYLTFPADSAFTEEDVSNYFSIYGPVQDVRIPYQQKRMFGFVTFVYAETVYLILAKGNPHFVCDSRVLVKPYKEKGKVVEKKRQQLLERGESPPCPTGFDGREPYDFPFGGRTFYNAKEMMLKNKLEEQAELQQAIELQGRRLLNMRMMDLKNNFNHQSRPSFPLAFPLTSRLQTNPQMFQNISQPSDGVDVEVQEVYPTGVDIGDTPPNVVNEKDTKEASVTSDENNGCEDGSKEAKVILEEADLQERFEHILPDNLFTSPPKTVTEQRYFPERVPAATDANSSTIIASSNYNTVLTPASMTLGAAESAQSCHFQMPRFPSGQGVVEM</sequence>
<keyword evidence="3 7" id="KW-0862">Zinc</keyword>
<keyword evidence="12" id="KW-1185">Reference proteome</keyword>
<dbReference type="Pfam" id="PF23182">
    <property type="entry name" value="PABC_AtC3H46"/>
    <property type="match status" value="1"/>
</dbReference>
<feature type="compositionally biased region" description="Low complexity" evidence="8">
    <location>
        <begin position="91"/>
        <end position="103"/>
    </location>
</feature>
<dbReference type="InterPro" id="IPR035979">
    <property type="entry name" value="RBD_domain_sf"/>
</dbReference>
<dbReference type="Gene3D" id="1.20.120.1350">
    <property type="entry name" value="Pneumovirus matrix protein 2 (M2), zinc-binding domain"/>
    <property type="match status" value="1"/>
</dbReference>
<dbReference type="InterPro" id="IPR056276">
    <property type="entry name" value="AtC3H46-like_PABC-like"/>
</dbReference>
<dbReference type="InterPro" id="IPR034365">
    <property type="entry name" value="AtC3H46-like_RRM"/>
</dbReference>
<evidence type="ECO:0000256" key="2">
    <source>
        <dbReference type="ARBA" id="ARBA00022771"/>
    </source>
</evidence>
<name>A0AAV3NUE3_LITER</name>
<dbReference type="FunFam" id="3.30.70.330:FF:000678">
    <property type="entry name" value="zinc finger CCCH domain-containing protein 53-like isoform X2"/>
    <property type="match status" value="1"/>
</dbReference>
<comment type="caution">
    <text evidence="11">The sequence shown here is derived from an EMBL/GenBank/DDBJ whole genome shotgun (WGS) entry which is preliminary data.</text>
</comment>
<keyword evidence="1 7" id="KW-0479">Metal-binding</keyword>
<feature type="zinc finger region" description="C3H1-type" evidence="7">
    <location>
        <begin position="240"/>
        <end position="262"/>
    </location>
</feature>
<organism evidence="11 12">
    <name type="scientific">Lithospermum erythrorhizon</name>
    <name type="common">Purple gromwell</name>
    <name type="synonym">Lithospermum officinale var. erythrorhizon</name>
    <dbReference type="NCBI Taxonomy" id="34254"/>
    <lineage>
        <taxon>Eukaryota</taxon>
        <taxon>Viridiplantae</taxon>
        <taxon>Streptophyta</taxon>
        <taxon>Embryophyta</taxon>
        <taxon>Tracheophyta</taxon>
        <taxon>Spermatophyta</taxon>
        <taxon>Magnoliopsida</taxon>
        <taxon>eudicotyledons</taxon>
        <taxon>Gunneridae</taxon>
        <taxon>Pentapetalae</taxon>
        <taxon>asterids</taxon>
        <taxon>lamiids</taxon>
        <taxon>Boraginales</taxon>
        <taxon>Boraginaceae</taxon>
        <taxon>Boraginoideae</taxon>
        <taxon>Lithospermeae</taxon>
        <taxon>Lithospermum</taxon>
    </lineage>
</organism>